<dbReference type="Pfam" id="PF04909">
    <property type="entry name" value="Amidohydro_2"/>
    <property type="match status" value="1"/>
</dbReference>
<proteinExistence type="predicted"/>
<reference evidence="2 3" key="1">
    <citation type="submission" date="2019-02" db="EMBL/GenBank/DDBJ databases">
        <title>Deep-cultivation of Planctomycetes and their phenomic and genomic characterization uncovers novel biology.</title>
        <authorList>
            <person name="Wiegand S."/>
            <person name="Jogler M."/>
            <person name="Boedeker C."/>
            <person name="Pinto D."/>
            <person name="Vollmers J."/>
            <person name="Rivas-Marin E."/>
            <person name="Kohn T."/>
            <person name="Peeters S.H."/>
            <person name="Heuer A."/>
            <person name="Rast P."/>
            <person name="Oberbeckmann S."/>
            <person name="Bunk B."/>
            <person name="Jeske O."/>
            <person name="Meyerdierks A."/>
            <person name="Storesund J.E."/>
            <person name="Kallscheuer N."/>
            <person name="Luecker S."/>
            <person name="Lage O.M."/>
            <person name="Pohl T."/>
            <person name="Merkel B.J."/>
            <person name="Hornburger P."/>
            <person name="Mueller R.-W."/>
            <person name="Bruemmer F."/>
            <person name="Labrenz M."/>
            <person name="Spormann A.M."/>
            <person name="Op den Camp H."/>
            <person name="Overmann J."/>
            <person name="Amann R."/>
            <person name="Jetten M.S.M."/>
            <person name="Mascher T."/>
            <person name="Medema M.H."/>
            <person name="Devos D.P."/>
            <person name="Kaster A.-K."/>
            <person name="Ovreas L."/>
            <person name="Rohde M."/>
            <person name="Galperin M.Y."/>
            <person name="Jogler C."/>
        </authorList>
    </citation>
    <scope>NUCLEOTIDE SEQUENCE [LARGE SCALE GENOMIC DNA]</scope>
    <source>
        <strain evidence="2 3">Pan265</strain>
    </source>
</reference>
<evidence type="ECO:0000313" key="3">
    <source>
        <dbReference type="Proteomes" id="UP000320386"/>
    </source>
</evidence>
<dbReference type="RefSeq" id="WP_145445580.1">
    <property type="nucleotide sequence ID" value="NZ_CP036280.1"/>
</dbReference>
<keyword evidence="3" id="KW-1185">Reference proteome</keyword>
<dbReference type="Gene3D" id="1.10.2020.10">
    <property type="entry name" value="uronate isomerase, domain 2, chain A"/>
    <property type="match status" value="1"/>
</dbReference>
<sequence>MATDLDLHVDGLCVVDTHEHLNPPGLYPDQEHDPLRLLFDNYFAHDLVSAGATPGQVHDELFNPGFGGVAERFAVVAPFWERAQHTGYGRAVKIMARDLFGIERVGVETMGALEAAARALTSDPDWRLRLLRDRANLDHVQCDRFDNADEPAEPDKGFFRSDISWVWNSRGEVDFGRLMARTGVEVTGAASAREAIAEQFRREAPGAVALKSQHAYARTLLWANRTDAEVEALIERRLRGEDLVGDDRLVLGDWMFARGIEGATDHGLPVKIHTGYLAGNGGLWPTQISPSNLGPLLVGFPEARFVLMHVGYPEPGQVVQLAKHYRNTWIDMCWAWSIDPVTSRGFVASALAAVPANKILAFGGDSLWATASYAYSVQARRELAGVLGTLVADGTFDEGEAIGIATRLLRENALDLFPTPGL</sequence>
<dbReference type="InterPro" id="IPR006680">
    <property type="entry name" value="Amidohydro-rel"/>
</dbReference>
<organism evidence="2 3">
    <name type="scientific">Mucisphaera calidilacus</name>
    <dbReference type="NCBI Taxonomy" id="2527982"/>
    <lineage>
        <taxon>Bacteria</taxon>
        <taxon>Pseudomonadati</taxon>
        <taxon>Planctomycetota</taxon>
        <taxon>Phycisphaerae</taxon>
        <taxon>Phycisphaerales</taxon>
        <taxon>Phycisphaeraceae</taxon>
        <taxon>Mucisphaera</taxon>
    </lineage>
</organism>
<keyword evidence="2" id="KW-0378">Hydrolase</keyword>
<dbReference type="PANTHER" id="PTHR43383:SF2">
    <property type="entry name" value="AMIDOHYDROLASE 2 FAMILY PROTEIN"/>
    <property type="match status" value="1"/>
</dbReference>
<dbReference type="AlphaFoldDB" id="A0A518BWT1"/>
<gene>
    <name evidence="2" type="ORF">Pan265_12820</name>
</gene>
<dbReference type="KEGG" id="mcad:Pan265_12820"/>
<dbReference type="SUPFAM" id="SSF51556">
    <property type="entry name" value="Metallo-dependent hydrolases"/>
    <property type="match status" value="1"/>
</dbReference>
<protein>
    <submittedName>
        <fullName evidence="2">Amidohydrolase</fullName>
    </submittedName>
</protein>
<feature type="domain" description="Amidohydrolase-related" evidence="1">
    <location>
        <begin position="203"/>
        <end position="417"/>
    </location>
</feature>
<name>A0A518BWT1_9BACT</name>
<dbReference type="Proteomes" id="UP000320386">
    <property type="component" value="Chromosome"/>
</dbReference>
<dbReference type="InterPro" id="IPR032466">
    <property type="entry name" value="Metal_Hydrolase"/>
</dbReference>
<evidence type="ECO:0000313" key="2">
    <source>
        <dbReference type="EMBL" id="QDU71432.1"/>
    </source>
</evidence>
<dbReference type="GO" id="GO:0016787">
    <property type="term" value="F:hydrolase activity"/>
    <property type="evidence" value="ECO:0007669"/>
    <property type="project" value="UniProtKB-KW"/>
</dbReference>
<evidence type="ECO:0000259" key="1">
    <source>
        <dbReference type="Pfam" id="PF04909"/>
    </source>
</evidence>
<dbReference type="PANTHER" id="PTHR43383">
    <property type="entry name" value="NODULIN 6"/>
    <property type="match status" value="1"/>
</dbReference>
<accession>A0A518BWT1</accession>
<dbReference type="OrthoDB" id="9771932at2"/>
<dbReference type="EMBL" id="CP036280">
    <property type="protein sequence ID" value="QDU71432.1"/>
    <property type="molecule type" value="Genomic_DNA"/>
</dbReference>
<dbReference type="Gene3D" id="3.20.20.140">
    <property type="entry name" value="Metal-dependent hydrolases"/>
    <property type="match status" value="1"/>
</dbReference>